<accession>A0A2M8LAY3</accession>
<gene>
    <name evidence="1" type="ORF">COV02_00810</name>
</gene>
<comment type="caution">
    <text evidence="1">The sequence shown here is derived from an EMBL/GenBank/DDBJ whole genome shotgun (WGS) entry which is preliminary data.</text>
</comment>
<dbReference type="AlphaFoldDB" id="A0A2M8LAY3"/>
<dbReference type="EMBL" id="PFER01000013">
    <property type="protein sequence ID" value="PJE73782.1"/>
    <property type="molecule type" value="Genomic_DNA"/>
</dbReference>
<reference evidence="2" key="1">
    <citation type="submission" date="2017-09" db="EMBL/GenBank/DDBJ databases">
        <title>Depth-based differentiation of microbial function through sediment-hosted aquifers and enrichment of novel symbionts in the deep terrestrial subsurface.</title>
        <authorList>
            <person name="Probst A.J."/>
            <person name="Ladd B."/>
            <person name="Jarett J.K."/>
            <person name="Geller-Mcgrath D.E."/>
            <person name="Sieber C.M.K."/>
            <person name="Emerson J.B."/>
            <person name="Anantharaman K."/>
            <person name="Thomas B.C."/>
            <person name="Malmstrom R."/>
            <person name="Stieglmeier M."/>
            <person name="Klingl A."/>
            <person name="Woyke T."/>
            <person name="Ryan C.M."/>
            <person name="Banfield J.F."/>
        </authorList>
    </citation>
    <scope>NUCLEOTIDE SEQUENCE [LARGE SCALE GENOMIC DNA]</scope>
</reference>
<dbReference type="Proteomes" id="UP000230959">
    <property type="component" value="Unassembled WGS sequence"/>
</dbReference>
<organism evidence="1 2">
    <name type="scientific">Candidatus Terrybacteria bacterium CG10_big_fil_rev_8_21_14_0_10_41_10</name>
    <dbReference type="NCBI Taxonomy" id="1975026"/>
    <lineage>
        <taxon>Bacteria</taxon>
        <taxon>Candidatus Terryibacteriota</taxon>
    </lineage>
</organism>
<evidence type="ECO:0000313" key="1">
    <source>
        <dbReference type="EMBL" id="PJE73782.1"/>
    </source>
</evidence>
<protein>
    <submittedName>
        <fullName evidence="1">Uncharacterized protein</fullName>
    </submittedName>
</protein>
<proteinExistence type="predicted"/>
<evidence type="ECO:0000313" key="2">
    <source>
        <dbReference type="Proteomes" id="UP000230959"/>
    </source>
</evidence>
<name>A0A2M8LAY3_9BACT</name>
<sequence length="322" mass="36492">MIKSIQLNFTKIKYAGNSVGRDIRVEVEAFGKFFRVDKRIKAGETKSIDQEILRLETVQDVLQSDLAINVIEKDLLFSDTGSLKSSIKIDVVSEKSQILRFNVEVMESRSLLSKLFWGGRKAIFELEFEAIIGDVERYIPDTKDGWFLTLNNKDGNTSLPEYLKLILRYKKGGREYFMLTEGVNMGELWSVTLKNDGSSYLISDVQHGPMAQATYSISRKILTLNGINYKAADDPKNPWDKGVYDIEIPDYPHGGGLRYSEAKKGTVWFRIGHDDSRYLHPGLVSAGCISIAETERWMEIYSILIKARKGDNRSVGVLKVID</sequence>